<dbReference type="EMBL" id="REGN01000055">
    <property type="protein sequence ID" value="RNA44820.1"/>
    <property type="molecule type" value="Genomic_DNA"/>
</dbReference>
<dbReference type="AlphaFoldDB" id="A0A3M7TAH6"/>
<protein>
    <submittedName>
        <fullName evidence="1">Uncharacterized protein</fullName>
    </submittedName>
</protein>
<evidence type="ECO:0000313" key="1">
    <source>
        <dbReference type="EMBL" id="RNA44820.1"/>
    </source>
</evidence>
<comment type="caution">
    <text evidence="1">The sequence shown here is derived from an EMBL/GenBank/DDBJ whole genome shotgun (WGS) entry which is preliminary data.</text>
</comment>
<name>A0A3M7TAH6_BRAPC</name>
<sequence>MKRNILLFSLALSKTGSRTRFSFDIKTYFFLEKKNLFGQNKYLKKNSEMDIFVLALRLALSLTSKQDYRIYLVKKVSSLGQKLCFDLMTKNKID</sequence>
<evidence type="ECO:0000313" key="2">
    <source>
        <dbReference type="Proteomes" id="UP000276133"/>
    </source>
</evidence>
<reference evidence="1 2" key="1">
    <citation type="journal article" date="2018" name="Sci. Rep.">
        <title>Genomic signatures of local adaptation to the degree of environmental predictability in rotifers.</title>
        <authorList>
            <person name="Franch-Gras L."/>
            <person name="Hahn C."/>
            <person name="Garcia-Roger E.M."/>
            <person name="Carmona M.J."/>
            <person name="Serra M."/>
            <person name="Gomez A."/>
        </authorList>
    </citation>
    <scope>NUCLEOTIDE SEQUENCE [LARGE SCALE GENOMIC DNA]</scope>
    <source>
        <strain evidence="1">HYR1</strain>
    </source>
</reference>
<accession>A0A3M7TAH6</accession>
<proteinExistence type="predicted"/>
<gene>
    <name evidence="1" type="ORF">BpHYR1_019171</name>
</gene>
<organism evidence="1 2">
    <name type="scientific">Brachionus plicatilis</name>
    <name type="common">Marine rotifer</name>
    <name type="synonym">Brachionus muelleri</name>
    <dbReference type="NCBI Taxonomy" id="10195"/>
    <lineage>
        <taxon>Eukaryota</taxon>
        <taxon>Metazoa</taxon>
        <taxon>Spiralia</taxon>
        <taxon>Gnathifera</taxon>
        <taxon>Rotifera</taxon>
        <taxon>Eurotatoria</taxon>
        <taxon>Monogononta</taxon>
        <taxon>Pseudotrocha</taxon>
        <taxon>Ploima</taxon>
        <taxon>Brachionidae</taxon>
        <taxon>Brachionus</taxon>
    </lineage>
</organism>
<keyword evidence="2" id="KW-1185">Reference proteome</keyword>
<dbReference type="Proteomes" id="UP000276133">
    <property type="component" value="Unassembled WGS sequence"/>
</dbReference>